<evidence type="ECO:0000256" key="3">
    <source>
        <dbReference type="ARBA" id="ARBA00023239"/>
    </source>
</evidence>
<comment type="similarity">
    <text evidence="1 4">Belongs to the prolyl-tRNA editing family. YbaK/EbsC subfamily.</text>
</comment>
<dbReference type="PANTHER" id="PTHR30411:SF0">
    <property type="entry name" value="CYS-TRNA(PRO)_CYS-TRNA(CYS) DEACYLASE YBAK"/>
    <property type="match status" value="1"/>
</dbReference>
<accession>A0ABN3UGK4</accession>
<dbReference type="Pfam" id="PF04073">
    <property type="entry name" value="tRNA_edit"/>
    <property type="match status" value="1"/>
</dbReference>
<organism evidence="6 7">
    <name type="scientific">Actinocorallia aurantiaca</name>
    <dbReference type="NCBI Taxonomy" id="46204"/>
    <lineage>
        <taxon>Bacteria</taxon>
        <taxon>Bacillati</taxon>
        <taxon>Actinomycetota</taxon>
        <taxon>Actinomycetes</taxon>
        <taxon>Streptosporangiales</taxon>
        <taxon>Thermomonosporaceae</taxon>
        <taxon>Actinocorallia</taxon>
    </lineage>
</organism>
<protein>
    <recommendedName>
        <fullName evidence="4">Cys-tRNA(Pro)/Cys-tRNA(Cys) deacylase</fullName>
        <ecNumber evidence="4">4.2.-.-</ecNumber>
    </recommendedName>
</protein>
<dbReference type="CDD" id="cd00002">
    <property type="entry name" value="YbaK_deacylase"/>
    <property type="match status" value="1"/>
</dbReference>
<dbReference type="EC" id="4.2.-.-" evidence="4"/>
<evidence type="ECO:0000256" key="4">
    <source>
        <dbReference type="PIRNR" id="PIRNR006181"/>
    </source>
</evidence>
<keyword evidence="7" id="KW-1185">Reference proteome</keyword>
<evidence type="ECO:0000256" key="1">
    <source>
        <dbReference type="ARBA" id="ARBA00009798"/>
    </source>
</evidence>
<evidence type="ECO:0000259" key="5">
    <source>
        <dbReference type="Pfam" id="PF04073"/>
    </source>
</evidence>
<proteinExistence type="inferred from homology"/>
<dbReference type="RefSeq" id="WP_344453133.1">
    <property type="nucleotide sequence ID" value="NZ_BAAATZ010000021.1"/>
</dbReference>
<dbReference type="EMBL" id="BAAATZ010000021">
    <property type="protein sequence ID" value="GAA2732146.1"/>
    <property type="molecule type" value="Genomic_DNA"/>
</dbReference>
<keyword evidence="2 4" id="KW-0648">Protein biosynthesis</keyword>
<sequence>MKESKRTKGAAGTPATVAATKAGIGFTLHPYEVDAAAESYGEAAAKALGVPPERLFKTLLAEVDGNLTVGVVPVSGRLDLKALAAAVGGKRARMAEPADAERATGYVVGGISPLGQRRRLPVVVDESASGFPTVYVSAGRRGLQIELAPADLLRLTGARTALIGGA</sequence>
<dbReference type="InterPro" id="IPR036754">
    <property type="entry name" value="YbaK/aa-tRNA-synt-asso_dom_sf"/>
</dbReference>
<dbReference type="Gene3D" id="3.90.960.10">
    <property type="entry name" value="YbaK/aminoacyl-tRNA synthetase-associated domain"/>
    <property type="match status" value="1"/>
</dbReference>
<dbReference type="InterPro" id="IPR004369">
    <property type="entry name" value="Prolyl-tRNA_editing_YbaK/EbsC"/>
</dbReference>
<dbReference type="Proteomes" id="UP001501842">
    <property type="component" value="Unassembled WGS sequence"/>
</dbReference>
<reference evidence="6 7" key="1">
    <citation type="journal article" date="2019" name="Int. J. Syst. Evol. Microbiol.">
        <title>The Global Catalogue of Microorganisms (GCM) 10K type strain sequencing project: providing services to taxonomists for standard genome sequencing and annotation.</title>
        <authorList>
            <consortium name="The Broad Institute Genomics Platform"/>
            <consortium name="The Broad Institute Genome Sequencing Center for Infectious Disease"/>
            <person name="Wu L."/>
            <person name="Ma J."/>
        </authorList>
    </citation>
    <scope>NUCLEOTIDE SEQUENCE [LARGE SCALE GENOMIC DNA]</scope>
    <source>
        <strain evidence="6 7">JCM 8201</strain>
    </source>
</reference>
<dbReference type="PIRSF" id="PIRSF006181">
    <property type="entry name" value="EbsC_YbaK"/>
    <property type="match status" value="1"/>
</dbReference>
<comment type="caution">
    <text evidence="6">The sequence shown here is derived from an EMBL/GenBank/DDBJ whole genome shotgun (WGS) entry which is preliminary data.</text>
</comment>
<keyword evidence="3 4" id="KW-0456">Lyase</keyword>
<dbReference type="SUPFAM" id="SSF55826">
    <property type="entry name" value="YbaK/ProRS associated domain"/>
    <property type="match status" value="1"/>
</dbReference>
<feature type="domain" description="YbaK/aminoacyl-tRNA synthetase-associated" evidence="5">
    <location>
        <begin position="42"/>
        <end position="155"/>
    </location>
</feature>
<dbReference type="NCBIfam" id="TIGR00011">
    <property type="entry name" value="YbaK_EbsC"/>
    <property type="match status" value="1"/>
</dbReference>
<evidence type="ECO:0000313" key="6">
    <source>
        <dbReference type="EMBL" id="GAA2732146.1"/>
    </source>
</evidence>
<dbReference type="InterPro" id="IPR007214">
    <property type="entry name" value="YbaK/aa-tRNA-synth-assoc-dom"/>
</dbReference>
<dbReference type="PANTHER" id="PTHR30411">
    <property type="entry name" value="CYTOPLASMIC PROTEIN"/>
    <property type="match status" value="1"/>
</dbReference>
<evidence type="ECO:0000313" key="7">
    <source>
        <dbReference type="Proteomes" id="UP001501842"/>
    </source>
</evidence>
<evidence type="ECO:0000256" key="2">
    <source>
        <dbReference type="ARBA" id="ARBA00022917"/>
    </source>
</evidence>
<gene>
    <name evidence="6" type="primary">ybaK</name>
    <name evidence="6" type="ORF">GCM10010439_49210</name>
</gene>
<name>A0ABN3UGK4_9ACTN</name>